<gene>
    <name evidence="1" type="ORF">PECAL_6P15970</name>
</gene>
<evidence type="ECO:0000313" key="1">
    <source>
        <dbReference type="EMBL" id="CAH0379960.1"/>
    </source>
</evidence>
<name>A0A8J2X534_9STRA</name>
<dbReference type="EMBL" id="CAKKNE010000006">
    <property type="protein sequence ID" value="CAH0379960.1"/>
    <property type="molecule type" value="Genomic_DNA"/>
</dbReference>
<sequence>MHGASRRRRRRARLHRLLRKLHAQRNRKTSALVGIWDGCIADEPMAALMHAAQEYWTQRGGDRTVAKSSWLPRGATPRSQLEALALGVLRAHVPDETPRDAVAGAEYWVQIRQRRDGGLGFHFDKDERAHAERGEWRHPLLATATYLGESGAPLVVFDTASEGKGRVRRGWLVAPRTARHVAFLGDRLHGVPAELAPENLLASRIKCAKDDPGTTRISVLVNLWDRKPVGVSRAAPYRGSTLPIDVSFAQPVAPPIVVQPKDHHIRRLGDANTHLIPGTENYAYLAEHRDGDTLPIPITRWIHSLAGGIPGWALELRSGD</sequence>
<protein>
    <submittedName>
        <fullName evidence="1">Uncharacterized protein</fullName>
    </submittedName>
</protein>
<accession>A0A8J2X534</accession>
<comment type="caution">
    <text evidence="1">The sequence shown here is derived from an EMBL/GenBank/DDBJ whole genome shotgun (WGS) entry which is preliminary data.</text>
</comment>
<keyword evidence="2" id="KW-1185">Reference proteome</keyword>
<dbReference type="Proteomes" id="UP000789595">
    <property type="component" value="Unassembled WGS sequence"/>
</dbReference>
<reference evidence="1" key="1">
    <citation type="submission" date="2021-11" db="EMBL/GenBank/DDBJ databases">
        <authorList>
            <consortium name="Genoscope - CEA"/>
            <person name="William W."/>
        </authorList>
    </citation>
    <scope>NUCLEOTIDE SEQUENCE</scope>
</reference>
<dbReference type="AlphaFoldDB" id="A0A8J2X534"/>
<proteinExistence type="predicted"/>
<organism evidence="1 2">
    <name type="scientific">Pelagomonas calceolata</name>
    <dbReference type="NCBI Taxonomy" id="35677"/>
    <lineage>
        <taxon>Eukaryota</taxon>
        <taxon>Sar</taxon>
        <taxon>Stramenopiles</taxon>
        <taxon>Ochrophyta</taxon>
        <taxon>Pelagophyceae</taxon>
        <taxon>Pelagomonadales</taxon>
        <taxon>Pelagomonadaceae</taxon>
        <taxon>Pelagomonas</taxon>
    </lineage>
</organism>
<evidence type="ECO:0000313" key="2">
    <source>
        <dbReference type="Proteomes" id="UP000789595"/>
    </source>
</evidence>
<dbReference type="OrthoDB" id="442027at2759"/>